<dbReference type="AlphaFoldDB" id="A0A074WR76"/>
<evidence type="ECO:0000313" key="2">
    <source>
        <dbReference type="Proteomes" id="UP000030672"/>
    </source>
</evidence>
<proteinExistence type="predicted"/>
<protein>
    <submittedName>
        <fullName evidence="1">Uncharacterized protein</fullName>
    </submittedName>
</protein>
<dbReference type="EMBL" id="KL584828">
    <property type="protein sequence ID" value="KEQ64961.1"/>
    <property type="molecule type" value="Genomic_DNA"/>
</dbReference>
<dbReference type="GeneID" id="63921218"/>
<keyword evidence="2" id="KW-1185">Reference proteome</keyword>
<dbReference type="Proteomes" id="UP000030672">
    <property type="component" value="Unassembled WGS sequence"/>
</dbReference>
<sequence length="330" mass="36480">MLCSIGPVNGMTHLRQAFDHVAQALKTQSSVKPAAPSTTEVPKVIHTTINKTIKRGGNDLGGFVVKDDDDNIWHVPKGEECVPIEYPKKDEIPDKPKGKGLRKLCALEKATIWPPTTSGKDSDWAIKLATHMRGIGTDVLNKRVMAVQELLLLMFSNTGVDNVTSTAQHARDTAATLKSTIALGLDSKHTPSEFRALANGIEYLQKRRSAVAVAQVDSITAHAQVAHILEQYVDELDTRTTALYHGYEAATAQPNHRYGSKDNKESYRLHLVEKSVKAIYEEHVGGLRNHLSDKVSGYRRCFHSFHYLFFVLHLSASTCVSHQGRTNHDG</sequence>
<accession>A0A074WR76</accession>
<evidence type="ECO:0000313" key="1">
    <source>
        <dbReference type="EMBL" id="KEQ64961.1"/>
    </source>
</evidence>
<reference evidence="1 2" key="1">
    <citation type="journal article" date="2014" name="BMC Genomics">
        <title>Genome sequencing of four Aureobasidium pullulans varieties: biotechnological potential, stress tolerance, and description of new species.</title>
        <authorList>
            <person name="Gostin Ar C."/>
            <person name="Ohm R.A."/>
            <person name="Kogej T."/>
            <person name="Sonjak S."/>
            <person name="Turk M."/>
            <person name="Zajc J."/>
            <person name="Zalar P."/>
            <person name="Grube M."/>
            <person name="Sun H."/>
            <person name="Han J."/>
            <person name="Sharma A."/>
            <person name="Chiniquy J."/>
            <person name="Ngan C.Y."/>
            <person name="Lipzen A."/>
            <person name="Barry K."/>
            <person name="Grigoriev I.V."/>
            <person name="Gunde-Cimerman N."/>
        </authorList>
    </citation>
    <scope>NUCLEOTIDE SEQUENCE [LARGE SCALE GENOMIC DNA]</scope>
    <source>
        <strain evidence="1 2">CBS 110374</strain>
    </source>
</reference>
<dbReference type="HOGENOM" id="CLU_841926_0_0_1"/>
<gene>
    <name evidence="1" type="ORF">M437DRAFT_82947</name>
</gene>
<dbReference type="RefSeq" id="XP_040881984.1">
    <property type="nucleotide sequence ID" value="XM_041027845.1"/>
</dbReference>
<name>A0A074WR76_AURM1</name>
<organism evidence="1 2">
    <name type="scientific">Aureobasidium melanogenum (strain CBS 110374)</name>
    <name type="common">Aureobasidium pullulans var. melanogenum</name>
    <dbReference type="NCBI Taxonomy" id="1043003"/>
    <lineage>
        <taxon>Eukaryota</taxon>
        <taxon>Fungi</taxon>
        <taxon>Dikarya</taxon>
        <taxon>Ascomycota</taxon>
        <taxon>Pezizomycotina</taxon>
        <taxon>Dothideomycetes</taxon>
        <taxon>Dothideomycetidae</taxon>
        <taxon>Dothideales</taxon>
        <taxon>Saccotheciaceae</taxon>
        <taxon>Aureobasidium</taxon>
    </lineage>
</organism>